<dbReference type="Proteomes" id="UP000562929">
    <property type="component" value="Unassembled WGS sequence"/>
</dbReference>
<organism evidence="2 3">
    <name type="scientific">Ophiocordyceps camponoti-floridani</name>
    <dbReference type="NCBI Taxonomy" id="2030778"/>
    <lineage>
        <taxon>Eukaryota</taxon>
        <taxon>Fungi</taxon>
        <taxon>Dikarya</taxon>
        <taxon>Ascomycota</taxon>
        <taxon>Pezizomycotina</taxon>
        <taxon>Sordariomycetes</taxon>
        <taxon>Hypocreomycetidae</taxon>
        <taxon>Hypocreales</taxon>
        <taxon>Ophiocordycipitaceae</taxon>
        <taxon>Ophiocordyceps</taxon>
    </lineage>
</organism>
<evidence type="ECO:0000313" key="3">
    <source>
        <dbReference type="Proteomes" id="UP000562929"/>
    </source>
</evidence>
<dbReference type="AlphaFoldDB" id="A0A8H4VCH0"/>
<comment type="caution">
    <text evidence="2">The sequence shown here is derived from an EMBL/GenBank/DDBJ whole genome shotgun (WGS) entry which is preliminary data.</text>
</comment>
<gene>
    <name evidence="2" type="ORF">GQ602_004904</name>
</gene>
<sequence length="419" mass="47464">MSTPPARAIRAVFTPTDNKELKEVLDEIQYTILFPALLPIEKQKILFDPSKKEYLEENPIVIEVENQEFRLKPLDRINGIENSGKLFIRALEKMNTPDDWSNLETLLAGYKKARVKLPAKHRGKILRLARHGGNIQPVIECIKQWEETGFTMANREVACRLFALNNERIYRNAADPQMAIRAWGHSVMLMDLLSRPEHSLKVTDPSDRLLNYRLIRGMHVYALCSAINAKKMAGEDIDQDMSNLRNEVSLIMPLWEENMLDKMEEIPELRRLNPSVERFGGLKKPTGYAKALNGYAFVGVLAQNIRGMELAMELLGDDARYLQKVHDAIEKYLGEFARTSIGLRSTWNEEYESITGRSPDWPAWVGPDELIAAMEERMKAAAALKAATEGTAVVDAVDDQVSKGDTDETHQEAAAEESR</sequence>
<feature type="compositionally biased region" description="Basic and acidic residues" evidence="1">
    <location>
        <begin position="400"/>
        <end position="419"/>
    </location>
</feature>
<keyword evidence="3" id="KW-1185">Reference proteome</keyword>
<feature type="region of interest" description="Disordered" evidence="1">
    <location>
        <begin position="399"/>
        <end position="419"/>
    </location>
</feature>
<proteinExistence type="predicted"/>
<reference evidence="2 3" key="1">
    <citation type="journal article" date="2020" name="G3 (Bethesda)">
        <title>Genetic Underpinnings of Host Manipulation by Ophiocordyceps as Revealed by Comparative Transcriptomics.</title>
        <authorList>
            <person name="Will I."/>
            <person name="Das B."/>
            <person name="Trinh T."/>
            <person name="Brachmann A."/>
            <person name="Ohm R.A."/>
            <person name="de Bekker C."/>
        </authorList>
    </citation>
    <scope>NUCLEOTIDE SEQUENCE [LARGE SCALE GENOMIC DNA]</scope>
    <source>
        <strain evidence="2 3">EC05</strain>
    </source>
</reference>
<evidence type="ECO:0000256" key="1">
    <source>
        <dbReference type="SAM" id="MobiDB-lite"/>
    </source>
</evidence>
<accession>A0A8H4VCH0</accession>
<name>A0A8H4VCH0_9HYPO</name>
<evidence type="ECO:0000313" key="2">
    <source>
        <dbReference type="EMBL" id="KAF4585599.1"/>
    </source>
</evidence>
<dbReference type="OrthoDB" id="5405126at2759"/>
<protein>
    <submittedName>
        <fullName evidence="2">Uncharacterized protein</fullName>
    </submittedName>
</protein>
<dbReference type="EMBL" id="JAACLJ010000005">
    <property type="protein sequence ID" value="KAF4585599.1"/>
    <property type="molecule type" value="Genomic_DNA"/>
</dbReference>